<reference evidence="14 15" key="1">
    <citation type="journal article" date="2009" name="Stand. Genomic Sci.">
        <title>Complete genome sequence of Slackia heliotrinireducens type strain (RHS 1).</title>
        <authorList>
            <person name="Pukall R."/>
            <person name="Lapidus A."/>
            <person name="Nolan M."/>
            <person name="Copeland A."/>
            <person name="Glavina Del Rio T."/>
            <person name="Lucas S."/>
            <person name="Chen F."/>
            <person name="Tice H."/>
            <person name="Cheng J.F."/>
            <person name="Chertkov O."/>
            <person name="Bruce D."/>
            <person name="Goodwin L."/>
            <person name="Kuske C."/>
            <person name="Brettin T."/>
            <person name="Detter J.C."/>
            <person name="Han C."/>
            <person name="Pitluck S."/>
            <person name="Pati A."/>
            <person name="Mavrommatis K."/>
            <person name="Ivanova N."/>
            <person name="Ovchinnikova G."/>
            <person name="Chen A."/>
            <person name="Palaniappan K."/>
            <person name="Schneider S."/>
            <person name="Rohde M."/>
            <person name="Chain P."/>
            <person name="D'haeseleer P."/>
            <person name="Goker M."/>
            <person name="Bristow J."/>
            <person name="Eisen J.A."/>
            <person name="Markowitz V."/>
            <person name="Kyrpides N.C."/>
            <person name="Klenk H.P."/>
            <person name="Hugenholtz P."/>
        </authorList>
    </citation>
    <scope>NUCLEOTIDE SEQUENCE [LARGE SCALE GENOMIC DNA]</scope>
    <source>
        <strain evidence="15">ATCC 29202 / DSM 20476 / NCTC 11029 / RHS 1</strain>
    </source>
</reference>
<dbReference type="Proteomes" id="UP000002026">
    <property type="component" value="Chromosome"/>
</dbReference>
<name>C7N4W5_SLAHD</name>
<dbReference type="KEGG" id="shi:Shel_09060"/>
<feature type="domain" description="FtsX extracellular" evidence="13">
    <location>
        <begin position="57"/>
        <end position="146"/>
    </location>
</feature>
<keyword evidence="8 10" id="KW-0472">Membrane</keyword>
<keyword evidence="7 11" id="KW-1133">Transmembrane helix</keyword>
<comment type="similarity">
    <text evidence="2 10">Belongs to the ABC-4 integral membrane protein family. FtsX subfamily.</text>
</comment>
<keyword evidence="15" id="KW-1185">Reference proteome</keyword>
<evidence type="ECO:0000313" key="14">
    <source>
        <dbReference type="EMBL" id="ACV21950.1"/>
    </source>
</evidence>
<dbReference type="Gene3D" id="3.30.70.3040">
    <property type="match status" value="1"/>
</dbReference>
<dbReference type="PANTHER" id="PTHR47755:SF1">
    <property type="entry name" value="CELL DIVISION PROTEIN FTSX"/>
    <property type="match status" value="1"/>
</dbReference>
<dbReference type="InterPro" id="IPR004513">
    <property type="entry name" value="FtsX"/>
</dbReference>
<keyword evidence="4 10" id="KW-1003">Cell membrane</keyword>
<dbReference type="PANTHER" id="PTHR47755">
    <property type="entry name" value="CELL DIVISION PROTEIN FTSX"/>
    <property type="match status" value="1"/>
</dbReference>
<dbReference type="PIRSF" id="PIRSF003097">
    <property type="entry name" value="FtsX"/>
    <property type="match status" value="1"/>
</dbReference>
<evidence type="ECO:0000256" key="9">
    <source>
        <dbReference type="ARBA" id="ARBA00023306"/>
    </source>
</evidence>
<evidence type="ECO:0000259" key="13">
    <source>
        <dbReference type="Pfam" id="PF18075"/>
    </source>
</evidence>
<dbReference type="Pfam" id="PF02687">
    <property type="entry name" value="FtsX"/>
    <property type="match status" value="1"/>
</dbReference>
<dbReference type="InterPro" id="IPR003838">
    <property type="entry name" value="ABC3_permease_C"/>
</dbReference>
<keyword evidence="9 10" id="KW-0131">Cell cycle</keyword>
<feature type="domain" description="ABC3 transporter permease C-terminal" evidence="12">
    <location>
        <begin position="185"/>
        <end position="303"/>
    </location>
</feature>
<dbReference type="InterPro" id="IPR040690">
    <property type="entry name" value="FtsX_ECD"/>
</dbReference>
<evidence type="ECO:0000256" key="4">
    <source>
        <dbReference type="ARBA" id="ARBA00022475"/>
    </source>
</evidence>
<dbReference type="GO" id="GO:0005886">
    <property type="term" value="C:plasma membrane"/>
    <property type="evidence" value="ECO:0007669"/>
    <property type="project" value="UniProtKB-SubCell"/>
</dbReference>
<dbReference type="NCBIfam" id="NF038347">
    <property type="entry name" value="FtsX_Gpos"/>
    <property type="match status" value="1"/>
</dbReference>
<dbReference type="Pfam" id="PF18075">
    <property type="entry name" value="FtsX_ECD"/>
    <property type="match status" value="1"/>
</dbReference>
<keyword evidence="5 10" id="KW-0132">Cell division</keyword>
<protein>
    <recommendedName>
        <fullName evidence="3 10">Cell division protein FtsX</fullName>
    </recommendedName>
</protein>
<sequence>MSSLIYFFKESLTGFTRNLGTTLGSIITIFLSLFIIGLFLVSGAIVNNIVLSVEDKVSITAYIGDEAEQEAIDAMMATIEGMDGVESVNFTSKEQALENFRNSTSSNPEIVDQLDGMNPLPASIDIELDEAQEVEDVVAQIQENPDFQAICDSPDNPADSLRFGGQETVERLFSVTNYIRYIGIALIALLVFIALVFINNTIRLAILARRREIGIMRLVGASNGFIRGPFLMEASLHAVIGAVLAIGCLEVIRRIALPHVSEALMWLPIELSTHTYLQMYLLLVVAGLIIAGIGCTFAMGRYLKV</sequence>
<dbReference type="HOGENOM" id="CLU_073546_2_2_11"/>
<gene>
    <name evidence="14" type="ordered locus">Shel_09060</name>
</gene>
<comment type="subcellular location">
    <subcellularLocation>
        <location evidence="1">Cell membrane</location>
        <topology evidence="1">Multi-pass membrane protein</topology>
    </subcellularLocation>
</comment>
<dbReference type="AlphaFoldDB" id="C7N4W5"/>
<keyword evidence="6 11" id="KW-0812">Transmembrane</keyword>
<evidence type="ECO:0000256" key="6">
    <source>
        <dbReference type="ARBA" id="ARBA00022692"/>
    </source>
</evidence>
<dbReference type="RefSeq" id="WP_012798054.1">
    <property type="nucleotide sequence ID" value="NC_013165.1"/>
</dbReference>
<evidence type="ECO:0000256" key="10">
    <source>
        <dbReference type="PIRNR" id="PIRNR003097"/>
    </source>
</evidence>
<evidence type="ECO:0000259" key="12">
    <source>
        <dbReference type="Pfam" id="PF02687"/>
    </source>
</evidence>
<accession>C7N4W5</accession>
<feature type="transmembrane region" description="Helical" evidence="11">
    <location>
        <begin position="178"/>
        <end position="202"/>
    </location>
</feature>
<dbReference type="EMBL" id="CP001684">
    <property type="protein sequence ID" value="ACV21950.1"/>
    <property type="molecule type" value="Genomic_DNA"/>
</dbReference>
<evidence type="ECO:0000313" key="15">
    <source>
        <dbReference type="Proteomes" id="UP000002026"/>
    </source>
</evidence>
<proteinExistence type="inferred from homology"/>
<feature type="transmembrane region" description="Helical" evidence="11">
    <location>
        <begin position="236"/>
        <end position="256"/>
    </location>
</feature>
<dbReference type="eggNOG" id="COG2177">
    <property type="taxonomic scope" value="Bacteria"/>
</dbReference>
<evidence type="ECO:0000256" key="2">
    <source>
        <dbReference type="ARBA" id="ARBA00007379"/>
    </source>
</evidence>
<evidence type="ECO:0000256" key="3">
    <source>
        <dbReference type="ARBA" id="ARBA00021907"/>
    </source>
</evidence>
<dbReference type="InterPro" id="IPR058204">
    <property type="entry name" value="FtsX_firmicutes-type"/>
</dbReference>
<feature type="transmembrane region" description="Helical" evidence="11">
    <location>
        <begin position="21"/>
        <end position="46"/>
    </location>
</feature>
<evidence type="ECO:0000256" key="1">
    <source>
        <dbReference type="ARBA" id="ARBA00004651"/>
    </source>
</evidence>
<evidence type="ECO:0000256" key="11">
    <source>
        <dbReference type="SAM" id="Phobius"/>
    </source>
</evidence>
<dbReference type="STRING" id="471855.Shel_09060"/>
<evidence type="ECO:0000256" key="8">
    <source>
        <dbReference type="ARBA" id="ARBA00023136"/>
    </source>
</evidence>
<feature type="transmembrane region" description="Helical" evidence="11">
    <location>
        <begin position="276"/>
        <end position="299"/>
    </location>
</feature>
<evidence type="ECO:0000256" key="5">
    <source>
        <dbReference type="ARBA" id="ARBA00022618"/>
    </source>
</evidence>
<evidence type="ECO:0000256" key="7">
    <source>
        <dbReference type="ARBA" id="ARBA00022989"/>
    </source>
</evidence>
<dbReference type="GO" id="GO:0051301">
    <property type="term" value="P:cell division"/>
    <property type="evidence" value="ECO:0007669"/>
    <property type="project" value="UniProtKB-KW"/>
</dbReference>
<organism evidence="14 15">
    <name type="scientific">Slackia heliotrinireducens (strain ATCC 29202 / DSM 20476 / NCTC 11029 / RHS 1)</name>
    <name type="common">Peptococcus heliotrinreducens</name>
    <dbReference type="NCBI Taxonomy" id="471855"/>
    <lineage>
        <taxon>Bacteria</taxon>
        <taxon>Bacillati</taxon>
        <taxon>Actinomycetota</taxon>
        <taxon>Coriobacteriia</taxon>
        <taxon>Eggerthellales</taxon>
        <taxon>Eggerthellaceae</taxon>
        <taxon>Slackia</taxon>
    </lineage>
</organism>